<keyword evidence="2" id="KW-0677">Repeat</keyword>
<dbReference type="InterPro" id="IPR036873">
    <property type="entry name" value="Rhodanese-like_dom_sf"/>
</dbReference>
<dbReference type="PANTHER" id="PTHR11364:SF27">
    <property type="entry name" value="SULFURTRANSFERASE"/>
    <property type="match status" value="1"/>
</dbReference>
<dbReference type="CDD" id="cd01449">
    <property type="entry name" value="TST_Repeat_2"/>
    <property type="match status" value="1"/>
</dbReference>
<dbReference type="AlphaFoldDB" id="H2AN79"/>
<name>H2AN79_KAZAF</name>
<protein>
    <recommendedName>
        <fullName evidence="3">Sulfurtransferase</fullName>
    </recommendedName>
</protein>
<dbReference type="KEGG" id="kaf:KAFR_0A03940"/>
<dbReference type="InterPro" id="IPR045078">
    <property type="entry name" value="TST/MPST-like"/>
</dbReference>
<dbReference type="PROSITE" id="PS50206">
    <property type="entry name" value="RHODANESE_3"/>
    <property type="match status" value="2"/>
</dbReference>
<dbReference type="FunCoup" id="H2AN79">
    <property type="interactions" value="496"/>
</dbReference>
<dbReference type="FunFam" id="3.40.250.10:FF:000070">
    <property type="entry name" value="Sulfurtransferase"/>
    <property type="match status" value="1"/>
</dbReference>
<dbReference type="Proteomes" id="UP000005220">
    <property type="component" value="Chromosome 1"/>
</dbReference>
<dbReference type="PANTHER" id="PTHR11364">
    <property type="entry name" value="THIOSULFATE SULFERTANSFERASE"/>
    <property type="match status" value="1"/>
</dbReference>
<proteinExistence type="predicted"/>
<dbReference type="GO" id="GO:0005739">
    <property type="term" value="C:mitochondrion"/>
    <property type="evidence" value="ECO:0007669"/>
    <property type="project" value="TreeGrafter"/>
</dbReference>
<feature type="domain" description="Rhodanese" evidence="4">
    <location>
        <begin position="180"/>
        <end position="302"/>
    </location>
</feature>
<dbReference type="SUPFAM" id="SSF52821">
    <property type="entry name" value="Rhodanese/Cell cycle control phosphatase"/>
    <property type="match status" value="2"/>
</dbReference>
<dbReference type="GO" id="GO:0004792">
    <property type="term" value="F:thiosulfate-cyanide sulfurtransferase activity"/>
    <property type="evidence" value="ECO:0007669"/>
    <property type="project" value="EnsemblFungi"/>
</dbReference>
<evidence type="ECO:0000313" key="5">
    <source>
        <dbReference type="EMBL" id="CCF55829.1"/>
    </source>
</evidence>
<dbReference type="EMBL" id="HE650821">
    <property type="protein sequence ID" value="CCF55829.1"/>
    <property type="molecule type" value="Genomic_DNA"/>
</dbReference>
<accession>H2AN79</accession>
<dbReference type="eggNOG" id="KOG1529">
    <property type="taxonomic scope" value="Eukaryota"/>
</dbReference>
<keyword evidence="6" id="KW-1185">Reference proteome</keyword>
<dbReference type="OrthoDB" id="270167at2759"/>
<sequence>MTGTMLYKLLTPQRYMDLLSKETARRIIPVDSTWYLPNLGKNGRQEFLNVERIPNAVYFDIDDIKNNDSPYPHMAPTLETFNSKMSQLGLRQDDILVVYDRIGNFSSPRCAWTLSLFGHENIYLLNNFNVYKALNLPLDTKRQATLTNLSPSTYKSMIDLRSKEIVSYEEMLSLVESDELKSKYNVFDARPLGRFKGVDPEPRTEIKSGHIPGAQPLPFFEILDSTDKTFPQDVDSMKKKLNEALAKLGDDMDANKPIIAMCGTGVTGTIIKTAFEHAGFNNVKLYDGSWTEWALKCQDVKSHLIE</sequence>
<dbReference type="RefSeq" id="XP_003954964.1">
    <property type="nucleotide sequence ID" value="XM_003954915.1"/>
</dbReference>
<reference evidence="5 6" key="1">
    <citation type="journal article" date="2011" name="Proc. Natl. Acad. Sci. U.S.A.">
        <title>Evolutionary erosion of yeast sex chromosomes by mating-type switching accidents.</title>
        <authorList>
            <person name="Gordon J.L."/>
            <person name="Armisen D."/>
            <person name="Proux-Wera E."/>
            <person name="Oheigeartaigh S.S."/>
            <person name="Byrne K.P."/>
            <person name="Wolfe K.H."/>
        </authorList>
    </citation>
    <scope>NUCLEOTIDE SEQUENCE [LARGE SCALE GENOMIC DNA]</scope>
    <source>
        <strain evidence="6">ATCC 22294 / BCRC 22015 / CBS 2517 / CECT 1963 / NBRC 1671 / NRRL Y-8276</strain>
    </source>
</reference>
<dbReference type="GO" id="GO:0002143">
    <property type="term" value="P:tRNA wobble position uridine thiolation"/>
    <property type="evidence" value="ECO:0007669"/>
    <property type="project" value="EnsemblFungi"/>
</dbReference>
<keyword evidence="1 3" id="KW-0808">Transferase</keyword>
<feature type="domain" description="Rhodanese" evidence="4">
    <location>
        <begin position="42"/>
        <end position="140"/>
    </location>
</feature>
<evidence type="ECO:0000256" key="2">
    <source>
        <dbReference type="ARBA" id="ARBA00022737"/>
    </source>
</evidence>
<dbReference type="Pfam" id="PF00581">
    <property type="entry name" value="Rhodanese"/>
    <property type="match status" value="2"/>
</dbReference>
<dbReference type="PROSITE" id="PS00683">
    <property type="entry name" value="RHODANESE_2"/>
    <property type="match status" value="1"/>
</dbReference>
<dbReference type="InterPro" id="IPR001763">
    <property type="entry name" value="Rhodanese-like_dom"/>
</dbReference>
<dbReference type="FunFam" id="3.40.250.10:FF:000069">
    <property type="entry name" value="Sulfurtransferase"/>
    <property type="match status" value="1"/>
</dbReference>
<dbReference type="HOGENOM" id="CLU_031618_3_1_1"/>
<evidence type="ECO:0000256" key="3">
    <source>
        <dbReference type="RuleBase" id="RU000507"/>
    </source>
</evidence>
<evidence type="ECO:0000259" key="4">
    <source>
        <dbReference type="PROSITE" id="PS50206"/>
    </source>
</evidence>
<dbReference type="SMART" id="SM00450">
    <property type="entry name" value="RHOD"/>
    <property type="match status" value="2"/>
</dbReference>
<dbReference type="GeneID" id="13886272"/>
<dbReference type="STRING" id="1071382.H2AN79"/>
<evidence type="ECO:0000256" key="1">
    <source>
        <dbReference type="ARBA" id="ARBA00022679"/>
    </source>
</evidence>
<dbReference type="CDD" id="cd01448">
    <property type="entry name" value="TST_Repeat_1"/>
    <property type="match status" value="1"/>
</dbReference>
<dbReference type="InParanoid" id="H2AN79"/>
<gene>
    <name evidence="5" type="primary">KAFR0A03940</name>
    <name evidence="5" type="ORF">KAFR_0A03940</name>
</gene>
<evidence type="ECO:0000313" key="6">
    <source>
        <dbReference type="Proteomes" id="UP000005220"/>
    </source>
</evidence>
<organism evidence="5 6">
    <name type="scientific">Kazachstania africana (strain ATCC 22294 / BCRC 22015 / CBS 2517 / CECT 1963 / NBRC 1671 / NRRL Y-8276)</name>
    <name type="common">Yeast</name>
    <name type="synonym">Kluyveromyces africanus</name>
    <dbReference type="NCBI Taxonomy" id="1071382"/>
    <lineage>
        <taxon>Eukaryota</taxon>
        <taxon>Fungi</taxon>
        <taxon>Dikarya</taxon>
        <taxon>Ascomycota</taxon>
        <taxon>Saccharomycotina</taxon>
        <taxon>Saccharomycetes</taxon>
        <taxon>Saccharomycetales</taxon>
        <taxon>Saccharomycetaceae</taxon>
        <taxon>Kazachstania</taxon>
    </lineage>
</organism>
<dbReference type="InterPro" id="IPR001307">
    <property type="entry name" value="Thiosulphate_STrfase_CS"/>
</dbReference>
<dbReference type="Gene3D" id="3.40.250.10">
    <property type="entry name" value="Rhodanese-like domain"/>
    <property type="match status" value="2"/>
</dbReference>